<dbReference type="InterPro" id="IPR013830">
    <property type="entry name" value="SGNH_hydro"/>
</dbReference>
<dbReference type="Pfam" id="PF13472">
    <property type="entry name" value="Lipase_GDSL_2"/>
    <property type="match status" value="1"/>
</dbReference>
<accession>A0A1Q2MHI1</accession>
<dbReference type="EMBL" id="CP019646">
    <property type="protein sequence ID" value="AQQ72109.1"/>
    <property type="molecule type" value="Genomic_DNA"/>
</dbReference>
<evidence type="ECO:0000313" key="4">
    <source>
        <dbReference type="Proteomes" id="UP000188181"/>
    </source>
</evidence>
<evidence type="ECO:0000313" key="3">
    <source>
        <dbReference type="EMBL" id="AQQ72109.1"/>
    </source>
</evidence>
<keyword evidence="4" id="KW-1185">Reference proteome</keyword>
<feature type="domain" description="SGNH hydrolase-type esterase" evidence="2">
    <location>
        <begin position="62"/>
        <end position="211"/>
    </location>
</feature>
<feature type="signal peptide" evidence="1">
    <location>
        <begin position="1"/>
        <end position="20"/>
    </location>
</feature>
<organism evidence="3 4">
    <name type="scientific">Limihaloglobus sulfuriphilus</name>
    <dbReference type="NCBI Taxonomy" id="1851148"/>
    <lineage>
        <taxon>Bacteria</taxon>
        <taxon>Pseudomonadati</taxon>
        <taxon>Planctomycetota</taxon>
        <taxon>Phycisphaerae</taxon>
        <taxon>Sedimentisphaerales</taxon>
        <taxon>Sedimentisphaeraceae</taxon>
        <taxon>Limihaloglobus</taxon>
    </lineage>
</organism>
<gene>
    <name evidence="3" type="ORF">SMSP2_02489</name>
</gene>
<dbReference type="STRING" id="1851148.SMSP2_02489"/>
<dbReference type="OrthoDB" id="2513075at2"/>
<protein>
    <submittedName>
        <fullName evidence="3">Argininosuccinate lyase</fullName>
    </submittedName>
</protein>
<keyword evidence="3" id="KW-0456">Lyase</keyword>
<dbReference type="PANTHER" id="PTHR30383:SF5">
    <property type="entry name" value="SGNH HYDROLASE-TYPE ESTERASE DOMAIN-CONTAINING PROTEIN"/>
    <property type="match status" value="1"/>
</dbReference>
<dbReference type="KEGG" id="pbas:SMSP2_02489"/>
<dbReference type="GO" id="GO:0004622">
    <property type="term" value="F:phosphatidylcholine lysophospholipase activity"/>
    <property type="evidence" value="ECO:0007669"/>
    <property type="project" value="TreeGrafter"/>
</dbReference>
<dbReference type="InterPro" id="IPR051532">
    <property type="entry name" value="Ester_Hydrolysis_Enzymes"/>
</dbReference>
<dbReference type="AlphaFoldDB" id="A0A1Q2MHI1"/>
<dbReference type="PANTHER" id="PTHR30383">
    <property type="entry name" value="THIOESTERASE 1/PROTEASE 1/LYSOPHOSPHOLIPASE L1"/>
    <property type="match status" value="1"/>
</dbReference>
<reference evidence="4" key="1">
    <citation type="submission" date="2017-02" db="EMBL/GenBank/DDBJ databases">
        <title>Comparative genomics and description of representatives of a novel lineage of planctomycetes thriving in anoxic sediments.</title>
        <authorList>
            <person name="Spring S."/>
            <person name="Bunk B."/>
            <person name="Sproer C."/>
        </authorList>
    </citation>
    <scope>NUCLEOTIDE SEQUENCE [LARGE SCALE GENOMIC DNA]</scope>
    <source>
        <strain evidence="4">SM-Chi-D1</strain>
    </source>
</reference>
<dbReference type="SUPFAM" id="SSF52266">
    <property type="entry name" value="SGNH hydrolase"/>
    <property type="match status" value="1"/>
</dbReference>
<evidence type="ECO:0000256" key="1">
    <source>
        <dbReference type="SAM" id="SignalP"/>
    </source>
</evidence>
<dbReference type="InterPro" id="IPR036514">
    <property type="entry name" value="SGNH_hydro_sf"/>
</dbReference>
<feature type="chain" id="PRO_5010162900" evidence="1">
    <location>
        <begin position="21"/>
        <end position="232"/>
    </location>
</feature>
<name>A0A1Q2MHI1_9BACT</name>
<sequence precursor="true">MIKKCVLLILLAAFVSNGLSEREVNEAEEKRWGKDIKAFMDWDAKNSVPDDAVLFLGSSSARGWQTARFFPEFKVINRGFGGSQTPAVNYFFDRIAAPYNPKVICLYVGDNDITAGNSPEKVFADFKEFKALCEKYTPDAQVVYLSIKPSGSRWNVWPQMKAANALIEAHCGKFDNFHYVDVATCLLDESGKPNDELFLGDRLHLNEKGYTVWTNTLRPTLEKLTSDKECKD</sequence>
<dbReference type="RefSeq" id="WP_146684336.1">
    <property type="nucleotide sequence ID" value="NZ_CP019646.1"/>
</dbReference>
<proteinExistence type="predicted"/>
<evidence type="ECO:0000259" key="2">
    <source>
        <dbReference type="Pfam" id="PF13472"/>
    </source>
</evidence>
<keyword evidence="1" id="KW-0732">Signal</keyword>
<dbReference type="Proteomes" id="UP000188181">
    <property type="component" value="Chromosome"/>
</dbReference>
<dbReference type="GO" id="GO:0016829">
    <property type="term" value="F:lyase activity"/>
    <property type="evidence" value="ECO:0007669"/>
    <property type="project" value="UniProtKB-KW"/>
</dbReference>
<dbReference type="Gene3D" id="3.40.50.1110">
    <property type="entry name" value="SGNH hydrolase"/>
    <property type="match status" value="1"/>
</dbReference>